<gene>
    <name evidence="2" type="ORF">HNP84_003423</name>
</gene>
<keyword evidence="1" id="KW-1133">Transmembrane helix</keyword>
<dbReference type="Proteomes" id="UP000578449">
    <property type="component" value="Unassembled WGS sequence"/>
</dbReference>
<name>A0A840P915_9ACTN</name>
<comment type="caution">
    <text evidence="2">The sequence shown here is derived from an EMBL/GenBank/DDBJ whole genome shotgun (WGS) entry which is preliminary data.</text>
</comment>
<dbReference type="EMBL" id="JACHGN010000006">
    <property type="protein sequence ID" value="MBB5133697.1"/>
    <property type="molecule type" value="Genomic_DNA"/>
</dbReference>
<sequence>MFKLSFSMTLPTKWGRYVIIILIAVILAIAGLDLGALPTLLTL</sequence>
<proteinExistence type="predicted"/>
<keyword evidence="3" id="KW-1185">Reference proteome</keyword>
<dbReference type="RefSeq" id="WP_281396140.1">
    <property type="nucleotide sequence ID" value="NZ_BAABIX010000001.1"/>
</dbReference>
<evidence type="ECO:0000313" key="2">
    <source>
        <dbReference type="EMBL" id="MBB5133697.1"/>
    </source>
</evidence>
<reference evidence="2 3" key="1">
    <citation type="submission" date="2020-08" db="EMBL/GenBank/DDBJ databases">
        <title>Genomic Encyclopedia of Type Strains, Phase IV (KMG-IV): sequencing the most valuable type-strain genomes for metagenomic binning, comparative biology and taxonomic classification.</title>
        <authorList>
            <person name="Goeker M."/>
        </authorList>
    </citation>
    <scope>NUCLEOTIDE SEQUENCE [LARGE SCALE GENOMIC DNA]</scope>
    <source>
        <strain evidence="2 3">DSM 45615</strain>
    </source>
</reference>
<protein>
    <submittedName>
        <fullName evidence="2">Uncharacterized protein</fullName>
    </submittedName>
</protein>
<keyword evidence="1" id="KW-0472">Membrane</keyword>
<dbReference type="AlphaFoldDB" id="A0A840P915"/>
<organism evidence="2 3">
    <name type="scientific">Thermocatellispora tengchongensis</name>
    <dbReference type="NCBI Taxonomy" id="1073253"/>
    <lineage>
        <taxon>Bacteria</taxon>
        <taxon>Bacillati</taxon>
        <taxon>Actinomycetota</taxon>
        <taxon>Actinomycetes</taxon>
        <taxon>Streptosporangiales</taxon>
        <taxon>Streptosporangiaceae</taxon>
        <taxon>Thermocatellispora</taxon>
    </lineage>
</organism>
<feature type="transmembrane region" description="Helical" evidence="1">
    <location>
        <begin position="14"/>
        <end position="37"/>
    </location>
</feature>
<accession>A0A840P915</accession>
<keyword evidence="1" id="KW-0812">Transmembrane</keyword>
<evidence type="ECO:0000256" key="1">
    <source>
        <dbReference type="SAM" id="Phobius"/>
    </source>
</evidence>
<evidence type="ECO:0000313" key="3">
    <source>
        <dbReference type="Proteomes" id="UP000578449"/>
    </source>
</evidence>